<dbReference type="RefSeq" id="WP_344219309.1">
    <property type="nucleotide sequence ID" value="NZ_BAAAOS010000045.1"/>
</dbReference>
<evidence type="ECO:0000313" key="5">
    <source>
        <dbReference type="EMBL" id="GAA1595931.1"/>
    </source>
</evidence>
<evidence type="ECO:0000256" key="1">
    <source>
        <dbReference type="ARBA" id="ARBA00006484"/>
    </source>
</evidence>
<gene>
    <name evidence="5" type="ORF">GCM10009789_57340</name>
</gene>
<dbReference type="CDD" id="cd05324">
    <property type="entry name" value="carb_red_PTCR-like_SDR_c"/>
    <property type="match status" value="1"/>
</dbReference>
<reference evidence="6" key="1">
    <citation type="journal article" date="2019" name="Int. J. Syst. Evol. Microbiol.">
        <title>The Global Catalogue of Microorganisms (GCM) 10K type strain sequencing project: providing services to taxonomists for standard genome sequencing and annotation.</title>
        <authorList>
            <consortium name="The Broad Institute Genomics Platform"/>
            <consortium name="The Broad Institute Genome Sequencing Center for Infectious Disease"/>
            <person name="Wu L."/>
            <person name="Ma J."/>
        </authorList>
    </citation>
    <scope>NUCLEOTIDE SEQUENCE [LARGE SCALE GENOMIC DNA]</scope>
    <source>
        <strain evidence="6">JCM 14969</strain>
    </source>
</reference>
<dbReference type="Pfam" id="PF00106">
    <property type="entry name" value="adh_short"/>
    <property type="match status" value="1"/>
</dbReference>
<keyword evidence="2" id="KW-0521">NADP</keyword>
<evidence type="ECO:0000313" key="6">
    <source>
        <dbReference type="Proteomes" id="UP001500393"/>
    </source>
</evidence>
<dbReference type="InterPro" id="IPR036291">
    <property type="entry name" value="NAD(P)-bd_dom_sf"/>
</dbReference>
<dbReference type="PANTHER" id="PTHR43490">
    <property type="entry name" value="(+)-NEOMENTHOL DEHYDROGENASE"/>
    <property type="match status" value="1"/>
</dbReference>
<evidence type="ECO:0000256" key="4">
    <source>
        <dbReference type="RuleBase" id="RU000363"/>
    </source>
</evidence>
<dbReference type="Proteomes" id="UP001500393">
    <property type="component" value="Unassembled WGS sequence"/>
</dbReference>
<keyword evidence="6" id="KW-1185">Reference proteome</keyword>
<dbReference type="PRINTS" id="PR00080">
    <property type="entry name" value="SDRFAMILY"/>
</dbReference>
<dbReference type="PRINTS" id="PR00081">
    <property type="entry name" value="GDHRDH"/>
</dbReference>
<proteinExistence type="inferred from homology"/>
<comment type="caution">
    <text evidence="5">The sequence shown here is derived from an EMBL/GenBank/DDBJ whole genome shotgun (WGS) entry which is preliminary data.</text>
</comment>
<name>A0ABP4PYY6_9ACTN</name>
<organism evidence="5 6">
    <name type="scientific">Kribbella sancticallisti</name>
    <dbReference type="NCBI Taxonomy" id="460087"/>
    <lineage>
        <taxon>Bacteria</taxon>
        <taxon>Bacillati</taxon>
        <taxon>Actinomycetota</taxon>
        <taxon>Actinomycetes</taxon>
        <taxon>Propionibacteriales</taxon>
        <taxon>Kribbellaceae</taxon>
        <taxon>Kribbella</taxon>
    </lineage>
</organism>
<comment type="similarity">
    <text evidence="1 4">Belongs to the short-chain dehydrogenases/reductases (SDR) family.</text>
</comment>
<evidence type="ECO:0000256" key="2">
    <source>
        <dbReference type="ARBA" id="ARBA00022857"/>
    </source>
</evidence>
<accession>A0ABP4PYY6</accession>
<dbReference type="SUPFAM" id="SSF51735">
    <property type="entry name" value="NAD(P)-binding Rossmann-fold domains"/>
    <property type="match status" value="1"/>
</dbReference>
<protein>
    <submittedName>
        <fullName evidence="5">SDR family NAD(P)-dependent oxidoreductase</fullName>
    </submittedName>
</protein>
<dbReference type="EMBL" id="BAAAOS010000045">
    <property type="protein sequence ID" value="GAA1595931.1"/>
    <property type="molecule type" value="Genomic_DNA"/>
</dbReference>
<dbReference type="Gene3D" id="3.40.50.720">
    <property type="entry name" value="NAD(P)-binding Rossmann-like Domain"/>
    <property type="match status" value="1"/>
</dbReference>
<dbReference type="PANTHER" id="PTHR43490:SF99">
    <property type="entry name" value="SHORT-CHAIN DEHYDROGENASE_REDUCTASE"/>
    <property type="match status" value="1"/>
</dbReference>
<dbReference type="InterPro" id="IPR002347">
    <property type="entry name" value="SDR_fam"/>
</dbReference>
<evidence type="ECO:0000256" key="3">
    <source>
        <dbReference type="ARBA" id="ARBA00023002"/>
    </source>
</evidence>
<sequence>MTTTLITGANKSLGFETARQLVALGHTVYVAARDPERGQRAADELGARFVQLDVTDDESVRAAAKHVLDEAGRLDVLVNNAGIPGEFKPHSEWTADDFQAVYDVNVFGAVRVLLEFIPLLKASDHPVVVNVSSGLGSIGTASKPDGQADDVPHWLAAPAYASSKAALNMLTAQYAYLYPELRINSADPGFTATDFNHHRGVQSIPEGAEIIVRLATVGPDGPTATYQSRDGVVPW</sequence>
<dbReference type="InterPro" id="IPR045313">
    <property type="entry name" value="CBR1-like"/>
</dbReference>
<keyword evidence="3" id="KW-0560">Oxidoreductase</keyword>